<organism evidence="3 4">
    <name type="scientific">Xanthobacter oligotrophicus</name>
    <dbReference type="NCBI Taxonomy" id="2607286"/>
    <lineage>
        <taxon>Bacteria</taxon>
        <taxon>Pseudomonadati</taxon>
        <taxon>Pseudomonadota</taxon>
        <taxon>Alphaproteobacteria</taxon>
        <taxon>Hyphomicrobiales</taxon>
        <taxon>Xanthobacteraceae</taxon>
        <taxon>Xanthobacter</taxon>
    </lineage>
</organism>
<protein>
    <submittedName>
        <fullName evidence="3">Tyrosine-type recombinase/integrase</fullName>
    </submittedName>
</protein>
<sequence length="166" mass="18329">MRATRWTSLARASPCLCICDLVALKVGDVFSGSSVRSRSVVIQHKTGQPVPFEITEPTKDALAAWLAIRRAKGSDWLWPSRSHSGGHVTTRQYGRLVGQWVGLIGLTPADYGTHSLRRTKVSILYKRTGNLRACQLLLGHTKLESTVRYLGIEVDDALSLSEQTEI</sequence>
<comment type="caution">
    <text evidence="3">The sequence shown here is derived from an EMBL/GenBank/DDBJ whole genome shotgun (WGS) entry which is preliminary data.</text>
</comment>
<evidence type="ECO:0000313" key="4">
    <source>
        <dbReference type="Proteomes" id="UP001604002"/>
    </source>
</evidence>
<evidence type="ECO:0000259" key="2">
    <source>
        <dbReference type="PROSITE" id="PS51898"/>
    </source>
</evidence>
<dbReference type="Gene3D" id="1.10.443.10">
    <property type="entry name" value="Intergrase catalytic core"/>
    <property type="match status" value="1"/>
</dbReference>
<dbReference type="SUPFAM" id="SSF56349">
    <property type="entry name" value="DNA breaking-rejoining enzymes"/>
    <property type="match status" value="1"/>
</dbReference>
<gene>
    <name evidence="3" type="ORF">V5F32_23710</name>
</gene>
<feature type="domain" description="Tyr recombinase" evidence="2">
    <location>
        <begin position="1"/>
        <end position="165"/>
    </location>
</feature>
<dbReference type="Proteomes" id="UP001604002">
    <property type="component" value="Unassembled WGS sequence"/>
</dbReference>
<keyword evidence="1" id="KW-0233">DNA recombination</keyword>
<proteinExistence type="predicted"/>
<reference evidence="3 4" key="1">
    <citation type="submission" date="2024-02" db="EMBL/GenBank/DDBJ databases">
        <title>Expansion and revision of Xanthobacter and proposal of Roseixanthobacter gen. nov.</title>
        <authorList>
            <person name="Soltysiak M.P.M."/>
            <person name="Jalihal A."/>
            <person name="Ory A."/>
            <person name="Chrisophersen C."/>
            <person name="Lee A.D."/>
            <person name="Boulton J."/>
            <person name="Springer M."/>
        </authorList>
    </citation>
    <scope>NUCLEOTIDE SEQUENCE [LARGE SCALE GENOMIC DNA]</scope>
    <source>
        <strain evidence="3 4">23A</strain>
    </source>
</reference>
<dbReference type="EMBL" id="JBAFVH010000025">
    <property type="protein sequence ID" value="MFG1375190.1"/>
    <property type="molecule type" value="Genomic_DNA"/>
</dbReference>
<dbReference type="RefSeq" id="WP_393994710.1">
    <property type="nucleotide sequence ID" value="NZ_JBAFVH010000025.1"/>
</dbReference>
<dbReference type="InterPro" id="IPR013762">
    <property type="entry name" value="Integrase-like_cat_sf"/>
</dbReference>
<evidence type="ECO:0000313" key="3">
    <source>
        <dbReference type="EMBL" id="MFG1375190.1"/>
    </source>
</evidence>
<evidence type="ECO:0000256" key="1">
    <source>
        <dbReference type="ARBA" id="ARBA00023172"/>
    </source>
</evidence>
<accession>A0ABW7A2B9</accession>
<dbReference type="PROSITE" id="PS51898">
    <property type="entry name" value="TYR_RECOMBINASE"/>
    <property type="match status" value="1"/>
</dbReference>
<dbReference type="Pfam" id="PF00589">
    <property type="entry name" value="Phage_integrase"/>
    <property type="match status" value="1"/>
</dbReference>
<keyword evidence="4" id="KW-1185">Reference proteome</keyword>
<dbReference type="InterPro" id="IPR011010">
    <property type="entry name" value="DNA_brk_join_enz"/>
</dbReference>
<name>A0ABW7A2B9_9HYPH</name>
<dbReference type="InterPro" id="IPR002104">
    <property type="entry name" value="Integrase_catalytic"/>
</dbReference>